<keyword evidence="2" id="KW-1185">Reference proteome</keyword>
<evidence type="ECO:0000313" key="1">
    <source>
        <dbReference type="EMBL" id="MBF4376905.1"/>
    </source>
</evidence>
<name>A0ABR9ZEM3_VIBAN</name>
<organism evidence="1 2">
    <name type="scientific">Vibrio anguillarum</name>
    <name type="common">Listonella anguillarum</name>
    <dbReference type="NCBI Taxonomy" id="55601"/>
    <lineage>
        <taxon>Bacteria</taxon>
        <taxon>Pseudomonadati</taxon>
        <taxon>Pseudomonadota</taxon>
        <taxon>Gammaproteobacteria</taxon>
        <taxon>Vibrionales</taxon>
        <taxon>Vibrionaceae</taxon>
        <taxon>Vibrio</taxon>
    </lineage>
</organism>
<sequence length="26" mass="3221">IIIINLWLLSDQFYVFKQMMQKVGYE</sequence>
<dbReference type="Proteomes" id="UP000726136">
    <property type="component" value="Unassembled WGS sequence"/>
</dbReference>
<reference evidence="1 2" key="1">
    <citation type="journal article" date="2021" name="PeerJ">
        <title>Analysis of 44 Vibrio anguillarum genomes reveals high genetic diversity.</title>
        <authorList>
            <person name="Hansen M.J."/>
            <person name="Dalsgaard I."/>
        </authorList>
    </citation>
    <scope>NUCLEOTIDE SEQUENCE [LARGE SCALE GENOMIC DNA]</scope>
    <source>
        <strain evidence="1 2">040915-1/1B</strain>
    </source>
</reference>
<feature type="non-terminal residue" evidence="1">
    <location>
        <position position="1"/>
    </location>
</feature>
<evidence type="ECO:0000313" key="2">
    <source>
        <dbReference type="Proteomes" id="UP000726136"/>
    </source>
</evidence>
<accession>A0ABR9ZEM3</accession>
<dbReference type="EMBL" id="RDPI01001222">
    <property type="protein sequence ID" value="MBF4376905.1"/>
    <property type="molecule type" value="Genomic_DNA"/>
</dbReference>
<proteinExistence type="predicted"/>
<comment type="caution">
    <text evidence="1">The sequence shown here is derived from an EMBL/GenBank/DDBJ whole genome shotgun (WGS) entry which is preliminary data.</text>
</comment>
<protein>
    <submittedName>
        <fullName evidence="1">Type III secretion system apparatus protein VscT2</fullName>
    </submittedName>
</protein>
<gene>
    <name evidence="1" type="ORF">EAY46_28430</name>
</gene>